<dbReference type="GO" id="GO:0000270">
    <property type="term" value="P:peptidoglycan metabolic process"/>
    <property type="evidence" value="ECO:0007669"/>
    <property type="project" value="InterPro"/>
</dbReference>
<evidence type="ECO:0000313" key="7">
    <source>
        <dbReference type="Proteomes" id="UP001165679"/>
    </source>
</evidence>
<dbReference type="PANTHER" id="PTHR37423:SF2">
    <property type="entry name" value="MEMBRANE-BOUND LYTIC MUREIN TRANSGLYCOSYLASE C"/>
    <property type="match status" value="1"/>
</dbReference>
<dbReference type="GO" id="GO:0016020">
    <property type="term" value="C:membrane"/>
    <property type="evidence" value="ECO:0007669"/>
    <property type="project" value="InterPro"/>
</dbReference>
<dbReference type="PROSITE" id="PS00922">
    <property type="entry name" value="TRANSGLYCOSYLASE"/>
    <property type="match status" value="1"/>
</dbReference>
<dbReference type="Pfam" id="PF01464">
    <property type="entry name" value="SLT"/>
    <property type="match status" value="1"/>
</dbReference>
<feature type="compositionally biased region" description="Low complexity" evidence="4">
    <location>
        <begin position="122"/>
        <end position="137"/>
    </location>
</feature>
<protein>
    <submittedName>
        <fullName evidence="6">Lytic transglycosylase domain-containing protein</fullName>
    </submittedName>
</protein>
<dbReference type="PANTHER" id="PTHR37423">
    <property type="entry name" value="SOLUBLE LYTIC MUREIN TRANSGLYCOSYLASE-RELATED"/>
    <property type="match status" value="1"/>
</dbReference>
<proteinExistence type="inferred from homology"/>
<dbReference type="SUPFAM" id="SSF48435">
    <property type="entry name" value="Bacterial muramidases"/>
    <property type="match status" value="1"/>
</dbReference>
<feature type="domain" description="Transglycosylase SLT" evidence="5">
    <location>
        <begin position="419"/>
        <end position="522"/>
    </location>
</feature>
<dbReference type="CDD" id="cd13401">
    <property type="entry name" value="Slt70-like"/>
    <property type="match status" value="1"/>
</dbReference>
<dbReference type="Proteomes" id="UP001165679">
    <property type="component" value="Unassembled WGS sequence"/>
</dbReference>
<evidence type="ECO:0000256" key="3">
    <source>
        <dbReference type="ARBA" id="ARBA00022729"/>
    </source>
</evidence>
<dbReference type="GO" id="GO:0008933">
    <property type="term" value="F:peptidoglycan lytic transglycosylase activity"/>
    <property type="evidence" value="ECO:0007669"/>
    <property type="project" value="InterPro"/>
</dbReference>
<dbReference type="AlphaFoldDB" id="A0AA41YMC3"/>
<dbReference type="GO" id="GO:0042597">
    <property type="term" value="C:periplasmic space"/>
    <property type="evidence" value="ECO:0007669"/>
    <property type="project" value="InterPro"/>
</dbReference>
<dbReference type="InterPro" id="IPR000189">
    <property type="entry name" value="Transglyc_AS"/>
</dbReference>
<organism evidence="6 7">
    <name type="scientific">Limobrevibacterium gyesilva</name>
    <dbReference type="NCBI Taxonomy" id="2991712"/>
    <lineage>
        <taxon>Bacteria</taxon>
        <taxon>Pseudomonadati</taxon>
        <taxon>Pseudomonadota</taxon>
        <taxon>Alphaproteobacteria</taxon>
        <taxon>Acetobacterales</taxon>
        <taxon>Acetobacteraceae</taxon>
        <taxon>Limobrevibacterium</taxon>
    </lineage>
</organism>
<accession>A0AA41YMC3</accession>
<evidence type="ECO:0000259" key="5">
    <source>
        <dbReference type="Pfam" id="PF01464"/>
    </source>
</evidence>
<sequence>MLPNGSDDSALAIPRVSPGAGGGVALPHPLPPSEAARIRRIFGQQARGDIPAALRETAQLDTSTPLGQAMLGHILADRYLGPFTRPGAGELQAWLAGWADLPDASSIHSLLLVRLPRGATAPPAPAAQALASSDARPAPVPEETEPAGLSLARNATTDRAVREAARSPRPYAAARLIAQASNLAPAYAALLRGEAGQILFTLNRDEEAFDTAAAGVRACGRTAPDGCQGVALPAYVAGLAAWRMGRIELARPMFEAAWRAELTTPALKSAAAFWTARARLRSRDPAGYVPWMLRASTQKNTFYGLLARRALGLTLGFDMGDRETLAEADVEAVAATPEGLRAFALLQVGQTARAEAELRRLWPAAQDTPALARAIMLVASRARLTELAAQLADRVQAADGRPRDGTRFPVPRLRPAGGFTIDPAMVYALARTESNFDPAMVSPAGARGLMQIMPETALFILQANRGEGLRSALHDPAVNLDLGQRYVSYLATHDVVNGNLIRLLASYNSGPGNFSRWGPTVRDDGDPLLFIEAIPIDETRAFVPRVLTYTWIYAARMHLPTPSLDELAVGGWPRYHDISAQQEAATRTN</sequence>
<gene>
    <name evidence="6" type="ORF">OL599_00895</name>
</gene>
<comment type="similarity">
    <text evidence="2">Belongs to the virb1 family.</text>
</comment>
<dbReference type="GO" id="GO:0004553">
    <property type="term" value="F:hydrolase activity, hydrolyzing O-glycosyl compounds"/>
    <property type="evidence" value="ECO:0007669"/>
    <property type="project" value="InterPro"/>
</dbReference>
<keyword evidence="3" id="KW-0732">Signal</keyword>
<dbReference type="SUPFAM" id="SSF53955">
    <property type="entry name" value="Lysozyme-like"/>
    <property type="match status" value="1"/>
</dbReference>
<dbReference type="InterPro" id="IPR008939">
    <property type="entry name" value="Lytic_TGlycosylase_superhlx_U"/>
</dbReference>
<evidence type="ECO:0000256" key="1">
    <source>
        <dbReference type="ARBA" id="ARBA00007734"/>
    </source>
</evidence>
<keyword evidence="7" id="KW-1185">Reference proteome</keyword>
<dbReference type="EMBL" id="JAPDNT010000001">
    <property type="protein sequence ID" value="MCW3473123.1"/>
    <property type="molecule type" value="Genomic_DNA"/>
</dbReference>
<dbReference type="InterPro" id="IPR023346">
    <property type="entry name" value="Lysozyme-like_dom_sf"/>
</dbReference>
<evidence type="ECO:0000256" key="4">
    <source>
        <dbReference type="SAM" id="MobiDB-lite"/>
    </source>
</evidence>
<evidence type="ECO:0000313" key="6">
    <source>
        <dbReference type="EMBL" id="MCW3473123.1"/>
    </source>
</evidence>
<feature type="region of interest" description="Disordered" evidence="4">
    <location>
        <begin position="122"/>
        <end position="158"/>
    </location>
</feature>
<name>A0AA41YMC3_9PROT</name>
<comment type="similarity">
    <text evidence="1">Belongs to the transglycosylase Slt family.</text>
</comment>
<comment type="caution">
    <text evidence="6">The sequence shown here is derived from an EMBL/GenBank/DDBJ whole genome shotgun (WGS) entry which is preliminary data.</text>
</comment>
<evidence type="ECO:0000256" key="2">
    <source>
        <dbReference type="ARBA" id="ARBA00009387"/>
    </source>
</evidence>
<reference evidence="6" key="2">
    <citation type="submission" date="2022-10" db="EMBL/GenBank/DDBJ databases">
        <authorList>
            <person name="Trinh H.N."/>
        </authorList>
    </citation>
    <scope>NUCLEOTIDE SEQUENCE</scope>
    <source>
        <strain evidence="6">RN2-1</strain>
    </source>
</reference>
<dbReference type="RefSeq" id="WP_264711702.1">
    <property type="nucleotide sequence ID" value="NZ_JAPDNT010000001.1"/>
</dbReference>
<dbReference type="Gene3D" id="1.10.530.10">
    <property type="match status" value="1"/>
</dbReference>
<reference evidence="6" key="1">
    <citation type="submission" date="2022-09" db="EMBL/GenBank/DDBJ databases">
        <title>Rhodovastum sp. nov. RN2-1 isolated from soil in Seongnam, South Korea.</title>
        <authorList>
            <person name="Le N.T."/>
        </authorList>
    </citation>
    <scope>NUCLEOTIDE SEQUENCE</scope>
    <source>
        <strain evidence="6">RN2-1</strain>
    </source>
</reference>
<dbReference type="InterPro" id="IPR008258">
    <property type="entry name" value="Transglycosylase_SLT_dom_1"/>
</dbReference>